<dbReference type="PRINTS" id="PR01345">
    <property type="entry name" value="CERVTRCPTASE"/>
</dbReference>
<proteinExistence type="predicted"/>
<evidence type="ECO:0000313" key="2">
    <source>
        <dbReference type="Proteomes" id="UP000504635"/>
    </source>
</evidence>
<sequence>MQPVWINECAFADDIVIFARNETELKRNLNTWNNKLSSKNLKINENKTKIMINGKSEEMVNIEINDQIIEQVNSFKYLGVQIESHGHQNQEITARVQSAANLYHSIKNTFLGKKEVSLKTKISVFNSVFVPILTFGSESWVLTKRQESLTQAVEMKYLRKVLGVTRMNKLRNSHIREQLKLQPVLTTIENCQLRWYGHLKRLNKERPVRRVWEAKRQEKRKKGRPATTWDQNVAKLHKTRGIGCAEAASMALDKKKWQNFIYGK</sequence>
<dbReference type="OrthoDB" id="1293503at2759"/>
<dbReference type="InterPro" id="IPR000477">
    <property type="entry name" value="RT_dom"/>
</dbReference>
<organism evidence="2 3">
    <name type="scientific">Sitophilus oryzae</name>
    <name type="common">Rice weevil</name>
    <name type="synonym">Curculio oryzae</name>
    <dbReference type="NCBI Taxonomy" id="7048"/>
    <lineage>
        <taxon>Eukaryota</taxon>
        <taxon>Metazoa</taxon>
        <taxon>Ecdysozoa</taxon>
        <taxon>Arthropoda</taxon>
        <taxon>Hexapoda</taxon>
        <taxon>Insecta</taxon>
        <taxon>Pterygota</taxon>
        <taxon>Neoptera</taxon>
        <taxon>Endopterygota</taxon>
        <taxon>Coleoptera</taxon>
        <taxon>Polyphaga</taxon>
        <taxon>Cucujiformia</taxon>
        <taxon>Curculionidae</taxon>
        <taxon>Dryophthorinae</taxon>
        <taxon>Sitophilus</taxon>
    </lineage>
</organism>
<dbReference type="SUPFAM" id="SSF56672">
    <property type="entry name" value="DNA/RNA polymerases"/>
    <property type="match status" value="1"/>
</dbReference>
<dbReference type="PROSITE" id="PS50878">
    <property type="entry name" value="RT_POL"/>
    <property type="match status" value="1"/>
</dbReference>
<dbReference type="InterPro" id="IPR043128">
    <property type="entry name" value="Rev_trsase/Diguanyl_cyclase"/>
</dbReference>
<dbReference type="AlphaFoldDB" id="A0A6J2Y6E1"/>
<protein>
    <submittedName>
        <fullName evidence="3">Uncharacterized protein LOC115884675</fullName>
    </submittedName>
</protein>
<feature type="domain" description="Reverse transcriptase" evidence="1">
    <location>
        <begin position="1"/>
        <end position="82"/>
    </location>
</feature>
<dbReference type="InterPro" id="IPR043502">
    <property type="entry name" value="DNA/RNA_pol_sf"/>
</dbReference>
<evidence type="ECO:0000259" key="1">
    <source>
        <dbReference type="PROSITE" id="PS50878"/>
    </source>
</evidence>
<gene>
    <name evidence="3" type="primary">LOC115884675</name>
</gene>
<dbReference type="GeneID" id="115884675"/>
<dbReference type="Proteomes" id="UP000504635">
    <property type="component" value="Unplaced"/>
</dbReference>
<dbReference type="GO" id="GO:0071897">
    <property type="term" value="P:DNA biosynthetic process"/>
    <property type="evidence" value="ECO:0007669"/>
    <property type="project" value="UniProtKB-ARBA"/>
</dbReference>
<keyword evidence="2" id="KW-1185">Reference proteome</keyword>
<accession>A0A6J2Y6E1</accession>
<dbReference type="KEGG" id="soy:115884675"/>
<dbReference type="Gene3D" id="3.30.70.270">
    <property type="match status" value="1"/>
</dbReference>
<dbReference type="PANTHER" id="PTHR47027">
    <property type="entry name" value="REVERSE TRANSCRIPTASE DOMAIN-CONTAINING PROTEIN"/>
    <property type="match status" value="1"/>
</dbReference>
<dbReference type="InParanoid" id="A0A6J2Y6E1"/>
<evidence type="ECO:0000313" key="3">
    <source>
        <dbReference type="RefSeq" id="XP_030759187.1"/>
    </source>
</evidence>
<dbReference type="Pfam" id="PF00078">
    <property type="entry name" value="RVT_1"/>
    <property type="match status" value="1"/>
</dbReference>
<name>A0A6J2Y6E1_SITOR</name>
<reference evidence="3" key="1">
    <citation type="submission" date="2025-08" db="UniProtKB">
        <authorList>
            <consortium name="RefSeq"/>
        </authorList>
    </citation>
    <scope>IDENTIFICATION</scope>
    <source>
        <tissue evidence="3">Gonads</tissue>
    </source>
</reference>
<dbReference type="RefSeq" id="XP_030759187.1">
    <property type="nucleotide sequence ID" value="XM_030903327.1"/>
</dbReference>
<dbReference type="PANTHER" id="PTHR47027:SF30">
    <property type="entry name" value="THAP-TYPE DOMAIN-CONTAINING PROTEIN"/>
    <property type="match status" value="1"/>
</dbReference>